<dbReference type="RefSeq" id="WP_200671259.1">
    <property type="nucleotide sequence ID" value="NZ_JACWCW010000057.1"/>
</dbReference>
<sequence>MAHFYICDSSGFGRFPLRVLEAFESREALMSRLVELTAEPDDYAYELNYVSSATHIATSELKIAPEKCLPIDRMKASDIRHGPASPEALPVIRAFAARIDRVRD</sequence>
<keyword evidence="2" id="KW-1185">Reference proteome</keyword>
<name>A0ABU9Z593_9HYPH</name>
<evidence type="ECO:0000313" key="2">
    <source>
        <dbReference type="Proteomes" id="UP001404845"/>
    </source>
</evidence>
<comment type="caution">
    <text evidence="1">The sequence shown here is derived from an EMBL/GenBank/DDBJ whole genome shotgun (WGS) entry which is preliminary data.</text>
</comment>
<protein>
    <submittedName>
        <fullName evidence="1">Uncharacterized protein</fullName>
    </submittedName>
</protein>
<gene>
    <name evidence="1" type="ORF">PUR21_02265</name>
</gene>
<reference evidence="1 2" key="1">
    <citation type="journal article" date="2023" name="PLoS ONE">
        <title>Complete genome assembly of Hawai'i environmental nontuberculous mycobacteria reveals unexpected co-isolation with methylobacteria.</title>
        <authorList>
            <person name="Hendrix J."/>
            <person name="Epperson L.E."/>
            <person name="Tong E.I."/>
            <person name="Chan Y.L."/>
            <person name="Hasan N.A."/>
            <person name="Dawrs S.N."/>
            <person name="Norton G.J."/>
            <person name="Virdi R."/>
            <person name="Crooks J.L."/>
            <person name="Chan E.D."/>
            <person name="Honda J.R."/>
            <person name="Strong M."/>
        </authorList>
    </citation>
    <scope>NUCLEOTIDE SEQUENCE [LARGE SCALE GENOMIC DNA]</scope>
    <source>
        <strain evidence="1 2">NJH_HI01</strain>
    </source>
</reference>
<dbReference type="EMBL" id="JAQYXL010000001">
    <property type="protein sequence ID" value="MEN3226502.1"/>
    <property type="molecule type" value="Genomic_DNA"/>
</dbReference>
<dbReference type="Proteomes" id="UP001404845">
    <property type="component" value="Unassembled WGS sequence"/>
</dbReference>
<accession>A0ABU9Z593</accession>
<evidence type="ECO:0000313" key="1">
    <source>
        <dbReference type="EMBL" id="MEN3226502.1"/>
    </source>
</evidence>
<organism evidence="1 2">
    <name type="scientific">Methylorubrum rhodesianum</name>
    <dbReference type="NCBI Taxonomy" id="29427"/>
    <lineage>
        <taxon>Bacteria</taxon>
        <taxon>Pseudomonadati</taxon>
        <taxon>Pseudomonadota</taxon>
        <taxon>Alphaproteobacteria</taxon>
        <taxon>Hyphomicrobiales</taxon>
        <taxon>Methylobacteriaceae</taxon>
        <taxon>Methylorubrum</taxon>
    </lineage>
</organism>
<proteinExistence type="predicted"/>